<keyword evidence="5" id="KW-1003">Cell membrane</keyword>
<keyword evidence="10 11" id="KW-0472">Membrane</keyword>
<dbReference type="EMBL" id="JBAKAZ010000016">
    <property type="protein sequence ID" value="MEL0629168.1"/>
    <property type="molecule type" value="Genomic_DNA"/>
</dbReference>
<evidence type="ECO:0000259" key="13">
    <source>
        <dbReference type="PROSITE" id="PS50928"/>
    </source>
</evidence>
<dbReference type="SUPFAM" id="SSF52540">
    <property type="entry name" value="P-loop containing nucleoside triphosphate hydrolases"/>
    <property type="match status" value="1"/>
</dbReference>
<dbReference type="PROSITE" id="PS50928">
    <property type="entry name" value="ABC_TM1"/>
    <property type="match status" value="1"/>
</dbReference>
<dbReference type="InterPro" id="IPR017871">
    <property type="entry name" value="ABC_transporter-like_CS"/>
</dbReference>
<evidence type="ECO:0000256" key="6">
    <source>
        <dbReference type="ARBA" id="ARBA00022692"/>
    </source>
</evidence>
<proteinExistence type="inferred from homology"/>
<dbReference type="InterPro" id="IPR027417">
    <property type="entry name" value="P-loop_NTPase"/>
</dbReference>
<feature type="transmembrane region" description="Helical" evidence="11">
    <location>
        <begin position="20"/>
        <end position="42"/>
    </location>
</feature>
<evidence type="ECO:0000256" key="10">
    <source>
        <dbReference type="ARBA" id="ARBA00023136"/>
    </source>
</evidence>
<comment type="subcellular location">
    <subcellularLocation>
        <location evidence="1">Cell inner membrane</location>
        <topology evidence="1">Peripheral membrane protein</topology>
    </subcellularLocation>
    <subcellularLocation>
        <location evidence="2 11">Cell membrane</location>
        <topology evidence="2 11">Multi-pass membrane protein</topology>
    </subcellularLocation>
</comment>
<evidence type="ECO:0000256" key="5">
    <source>
        <dbReference type="ARBA" id="ARBA00022475"/>
    </source>
</evidence>
<keyword evidence="8" id="KW-0067">ATP-binding</keyword>
<dbReference type="Pfam" id="PF00528">
    <property type="entry name" value="BPD_transp_1"/>
    <property type="match status" value="1"/>
</dbReference>
<dbReference type="Proteomes" id="UP001369082">
    <property type="component" value="Unassembled WGS sequence"/>
</dbReference>
<dbReference type="PANTHER" id="PTHR43166">
    <property type="entry name" value="AMINO ACID IMPORT ATP-BINDING PROTEIN"/>
    <property type="match status" value="1"/>
</dbReference>
<accession>A0ABU9GPB8</accession>
<protein>
    <submittedName>
        <fullName evidence="14">Amino acid ABC transporter permease/ATP-binding protein</fullName>
    </submittedName>
</protein>
<keyword evidence="9 11" id="KW-1133">Transmembrane helix</keyword>
<evidence type="ECO:0000256" key="8">
    <source>
        <dbReference type="ARBA" id="ARBA00022840"/>
    </source>
</evidence>
<evidence type="ECO:0000259" key="12">
    <source>
        <dbReference type="PROSITE" id="PS50893"/>
    </source>
</evidence>
<comment type="similarity">
    <text evidence="11">Belongs to the binding-protein-dependent transport system permease family.</text>
</comment>
<keyword evidence="4 11" id="KW-0813">Transport</keyword>
<dbReference type="InterPro" id="IPR003439">
    <property type="entry name" value="ABC_transporter-like_ATP-bd"/>
</dbReference>
<evidence type="ECO:0000313" key="15">
    <source>
        <dbReference type="Proteomes" id="UP001369082"/>
    </source>
</evidence>
<name>A0ABU9GPB8_9GAMM</name>
<dbReference type="Pfam" id="PF00005">
    <property type="entry name" value="ABC_tran"/>
    <property type="match status" value="1"/>
</dbReference>
<dbReference type="InterPro" id="IPR035906">
    <property type="entry name" value="MetI-like_sf"/>
</dbReference>
<dbReference type="InterPro" id="IPR000515">
    <property type="entry name" value="MetI-like"/>
</dbReference>
<evidence type="ECO:0000256" key="4">
    <source>
        <dbReference type="ARBA" id="ARBA00022448"/>
    </source>
</evidence>
<keyword evidence="15" id="KW-1185">Reference proteome</keyword>
<dbReference type="PROSITE" id="PS50893">
    <property type="entry name" value="ABC_TRANSPORTER_2"/>
    <property type="match status" value="1"/>
</dbReference>
<evidence type="ECO:0000256" key="3">
    <source>
        <dbReference type="ARBA" id="ARBA00005417"/>
    </source>
</evidence>
<evidence type="ECO:0000256" key="9">
    <source>
        <dbReference type="ARBA" id="ARBA00022989"/>
    </source>
</evidence>
<comment type="caution">
    <text evidence="14">The sequence shown here is derived from an EMBL/GenBank/DDBJ whole genome shotgun (WGS) entry which is preliminary data.</text>
</comment>
<dbReference type="Gene3D" id="1.10.3720.10">
    <property type="entry name" value="MetI-like"/>
    <property type="match status" value="1"/>
</dbReference>
<dbReference type="PROSITE" id="PS00211">
    <property type="entry name" value="ABC_TRANSPORTER_1"/>
    <property type="match status" value="1"/>
</dbReference>
<evidence type="ECO:0000256" key="2">
    <source>
        <dbReference type="ARBA" id="ARBA00004651"/>
    </source>
</evidence>
<dbReference type="Gene3D" id="3.40.50.300">
    <property type="entry name" value="P-loop containing nucleotide triphosphate hydrolases"/>
    <property type="match status" value="1"/>
</dbReference>
<feature type="domain" description="ABC transporter" evidence="12">
    <location>
        <begin position="195"/>
        <end position="435"/>
    </location>
</feature>
<comment type="similarity">
    <text evidence="3">Belongs to the ABC transporter superfamily.</text>
</comment>
<evidence type="ECO:0000313" key="14">
    <source>
        <dbReference type="EMBL" id="MEL0629168.1"/>
    </source>
</evidence>
<dbReference type="CDD" id="cd03262">
    <property type="entry name" value="ABC_HisP_GlnQ"/>
    <property type="match status" value="1"/>
</dbReference>
<feature type="domain" description="ABC transmembrane type-1" evidence="13">
    <location>
        <begin position="1"/>
        <end position="147"/>
    </location>
</feature>
<dbReference type="SMART" id="SM00382">
    <property type="entry name" value="AAA"/>
    <property type="match status" value="1"/>
</dbReference>
<evidence type="ECO:0000256" key="11">
    <source>
        <dbReference type="RuleBase" id="RU363032"/>
    </source>
</evidence>
<dbReference type="SUPFAM" id="SSF161098">
    <property type="entry name" value="MetI-like"/>
    <property type="match status" value="1"/>
</dbReference>
<evidence type="ECO:0000256" key="1">
    <source>
        <dbReference type="ARBA" id="ARBA00004417"/>
    </source>
</evidence>
<reference evidence="14 15" key="1">
    <citation type="submission" date="2024-02" db="EMBL/GenBank/DDBJ databases">
        <title>Bacteria isolated from the canopy kelp, Nereocystis luetkeana.</title>
        <authorList>
            <person name="Pfister C.A."/>
            <person name="Younker I.T."/>
            <person name="Light S.H."/>
        </authorList>
    </citation>
    <scope>NUCLEOTIDE SEQUENCE [LARGE SCALE GENOMIC DNA]</scope>
    <source>
        <strain evidence="14 15">TI.1.05</strain>
    </source>
</reference>
<gene>
    <name evidence="14" type="ORF">V6256_06065</name>
</gene>
<feature type="transmembrane region" description="Helical" evidence="11">
    <location>
        <begin position="124"/>
        <end position="150"/>
    </location>
</feature>
<organism evidence="14 15">
    <name type="scientific">Psychromonas aquatilis</name>
    <dbReference type="NCBI Taxonomy" id="2005072"/>
    <lineage>
        <taxon>Bacteria</taxon>
        <taxon>Pseudomonadati</taxon>
        <taxon>Pseudomonadota</taxon>
        <taxon>Gammaproteobacteria</taxon>
        <taxon>Alteromonadales</taxon>
        <taxon>Psychromonadaceae</taxon>
        <taxon>Psychromonas</taxon>
    </lineage>
</organism>
<dbReference type="InterPro" id="IPR003593">
    <property type="entry name" value="AAA+_ATPase"/>
</dbReference>
<dbReference type="PANTHER" id="PTHR43166:SF9">
    <property type="entry name" value="GLUTAMATE_ASPARTATE IMPORT ATP-BINDING PROTEIN GLTL"/>
    <property type="match status" value="1"/>
</dbReference>
<sequence length="443" mass="49008">MPLLIVLVFVYNMPQLFPSTGAYLGVPFFAGLVSLVVTEAAYMAEIHRSGLLSVAKGQKEAGHALSIGFFGIQRIIIIPQAIRVSMPALINEFVTIIKLSSLVSAISLSEILQVGQRLYSQNFLVLETLLAVAVYYVAIVTMFSSLLHWAEKKMDIPSRSPEALSDQQCEDLRKQSKPAVHAPIDANQKGIPKALLLKDIKKSYGQNEVLKGIDLKVKAGEVLSLIGPSGSGKTTLIRTINDLEKIDNGEIVLFGENFIKTKEQTNRRDVYQGIKRIGMVFQSFNLFPHKTVLENIMIAPQYHNKNDSVEDTKAQSLFLLDRVGLLAHAYKYPHQLSGGQQQRVAIARALAMSPDIMLFDEPTSALDPEMVGEVLKVIQDLAKEGMTMIIVTHEMEFALSVSDRVIMMERGVIQVDASPTDIIENPNKMEGVERVKEFMGKVA</sequence>
<keyword evidence="6 11" id="KW-0812">Transmembrane</keyword>
<dbReference type="InterPro" id="IPR050086">
    <property type="entry name" value="MetN_ABC_transporter-like"/>
</dbReference>
<keyword evidence="7" id="KW-0547">Nucleotide-binding</keyword>
<evidence type="ECO:0000256" key="7">
    <source>
        <dbReference type="ARBA" id="ARBA00022741"/>
    </source>
</evidence>